<evidence type="ECO:0000256" key="2">
    <source>
        <dbReference type="SAM" id="Phobius"/>
    </source>
</evidence>
<comment type="caution">
    <text evidence="3">The sequence shown here is derived from an EMBL/GenBank/DDBJ whole genome shotgun (WGS) entry which is preliminary data.</text>
</comment>
<feature type="transmembrane region" description="Helical" evidence="2">
    <location>
        <begin position="121"/>
        <end position="144"/>
    </location>
</feature>
<protein>
    <submittedName>
        <fullName evidence="3">Uncharacterized protein</fullName>
    </submittedName>
</protein>
<feature type="transmembrane region" description="Helical" evidence="2">
    <location>
        <begin position="91"/>
        <end position="109"/>
    </location>
</feature>
<sequence length="353" mass="39113">MVQQIYYACQWRDVSRTSWIQAKLSKDIPSLAYGPLFTGFNLALYEIQFVIYSIIAVFVFCWSVALLKGVYNLKFKLLAHFETSIALGSKIFAVVAPALLTGLSFLPSIQKDAQASLAMNIILILTSYGIGGVLVCAVLVRYIYSRHLFSSMLSSSTNHATTVTDRQTPRAPKIRIDKVLLVRFSIAFFILAAFEVTIICFEFTRVKTAARLADAAGPDYSVDGAIMSILLFMPGVTGSLLAFLLFGTTAHYCQKYVAVFKSMACVRRRRPSLSLVSNGQESWSRLESGAPNPMYRCTVNVGRDSELELDNTAPFGKVRTSVVVQDAGEASETELFGEEAKDRRSWKQHGQAR</sequence>
<dbReference type="EMBL" id="JAVRRL010000025">
    <property type="protein sequence ID" value="KAK5113281.1"/>
    <property type="molecule type" value="Genomic_DNA"/>
</dbReference>
<feature type="region of interest" description="Disordered" evidence="1">
    <location>
        <begin position="327"/>
        <end position="353"/>
    </location>
</feature>
<evidence type="ECO:0000256" key="1">
    <source>
        <dbReference type="SAM" id="MobiDB-lite"/>
    </source>
</evidence>
<dbReference type="AlphaFoldDB" id="A0AAN7TP96"/>
<dbReference type="Proteomes" id="UP001310890">
    <property type="component" value="Unassembled WGS sequence"/>
</dbReference>
<keyword evidence="2" id="KW-0472">Membrane</keyword>
<accession>A0AAN7TP96</accession>
<organism evidence="3 4">
    <name type="scientific">Meristemomyces frigidus</name>
    <dbReference type="NCBI Taxonomy" id="1508187"/>
    <lineage>
        <taxon>Eukaryota</taxon>
        <taxon>Fungi</taxon>
        <taxon>Dikarya</taxon>
        <taxon>Ascomycota</taxon>
        <taxon>Pezizomycotina</taxon>
        <taxon>Dothideomycetes</taxon>
        <taxon>Dothideomycetidae</taxon>
        <taxon>Mycosphaerellales</taxon>
        <taxon>Teratosphaeriaceae</taxon>
        <taxon>Meristemomyces</taxon>
    </lineage>
</organism>
<feature type="transmembrane region" description="Helical" evidence="2">
    <location>
        <begin position="180"/>
        <end position="204"/>
    </location>
</feature>
<feature type="transmembrane region" description="Helical" evidence="2">
    <location>
        <begin position="49"/>
        <end position="71"/>
    </location>
</feature>
<proteinExistence type="predicted"/>
<feature type="transmembrane region" description="Helical" evidence="2">
    <location>
        <begin position="224"/>
        <end position="246"/>
    </location>
</feature>
<gene>
    <name evidence="3" type="ORF">LTR62_003618</name>
</gene>
<keyword evidence="2" id="KW-1133">Transmembrane helix</keyword>
<keyword evidence="2" id="KW-0812">Transmembrane</keyword>
<reference evidence="3" key="1">
    <citation type="submission" date="2023-08" db="EMBL/GenBank/DDBJ databases">
        <title>Black Yeasts Isolated from many extreme environments.</title>
        <authorList>
            <person name="Coleine C."/>
            <person name="Stajich J.E."/>
            <person name="Selbmann L."/>
        </authorList>
    </citation>
    <scope>NUCLEOTIDE SEQUENCE</scope>
    <source>
        <strain evidence="3">CCFEE 5401</strain>
    </source>
</reference>
<evidence type="ECO:0000313" key="3">
    <source>
        <dbReference type="EMBL" id="KAK5113281.1"/>
    </source>
</evidence>
<name>A0AAN7TP96_9PEZI</name>
<evidence type="ECO:0000313" key="4">
    <source>
        <dbReference type="Proteomes" id="UP001310890"/>
    </source>
</evidence>